<keyword evidence="11" id="KW-1185">Reference proteome</keyword>
<dbReference type="GO" id="GO:0035267">
    <property type="term" value="C:NuA4 histone acetyltransferase complex"/>
    <property type="evidence" value="ECO:0007669"/>
    <property type="project" value="TreeGrafter"/>
</dbReference>
<dbReference type="Proteomes" id="UP001295794">
    <property type="component" value="Unassembled WGS sequence"/>
</dbReference>
<dbReference type="InterPro" id="IPR008676">
    <property type="entry name" value="MRG"/>
</dbReference>
<dbReference type="Pfam" id="PF05712">
    <property type="entry name" value="MRG"/>
    <property type="match status" value="1"/>
</dbReference>
<evidence type="ECO:0000256" key="1">
    <source>
        <dbReference type="ARBA" id="ARBA00004123"/>
    </source>
</evidence>
<reference evidence="10" key="1">
    <citation type="submission" date="2023-11" db="EMBL/GenBank/DDBJ databases">
        <authorList>
            <person name="De Vega J J."/>
            <person name="De Vega J J."/>
        </authorList>
    </citation>
    <scope>NUCLEOTIDE SEQUENCE</scope>
</reference>
<dbReference type="PANTHER" id="PTHR10880:SF15">
    <property type="entry name" value="MSL COMPLEX SUBUNIT 3"/>
    <property type="match status" value="1"/>
</dbReference>
<dbReference type="InterPro" id="IPR000953">
    <property type="entry name" value="Chromo/chromo_shadow_dom"/>
</dbReference>
<evidence type="ECO:0000256" key="8">
    <source>
        <dbReference type="SAM" id="MobiDB-lite"/>
    </source>
</evidence>
<dbReference type="PANTHER" id="PTHR10880">
    <property type="entry name" value="MORTALITY FACTOR 4-LIKE PROTEIN"/>
    <property type="match status" value="1"/>
</dbReference>
<protein>
    <recommendedName>
        <fullName evidence="3">Chromatin modification-related protein EAF3</fullName>
    </recommendedName>
</protein>
<accession>A0AAD2Q0U7</accession>
<sequence>MILGANHQQIHISLMDTPTFTVGENVLCYHGPLIYVAKVLKAQTAEPDEKNTITGQDGQHYFVHYKGWKTTWDEWVPAARLLKDNEQNRITQKSVQKEESAKTSSNRANQKSSTAGAAKDILSASVASASTRSARKETATRGTKRGRDAASVLHCSSAYSELNVLQADGARAPDMKLNVPEQIKAKLVDDYETVTKDNKLVTLPRNPSVGQLLKDFEKYLTETPPPHLKDPNLLAPTVISGLQVYFDRSLANHLLYRVERPQYTQIRAKYITGQAVVIGQEKEMSEIYGAEHLLRMLVILPAMVSQSTLDGESVDIVREYVNELLAWMLQEQSRLFLPEYAEQSIAYQNVARS</sequence>
<keyword evidence="5" id="KW-0805">Transcription regulation</keyword>
<dbReference type="Gene3D" id="2.30.30.140">
    <property type="match status" value="1"/>
</dbReference>
<dbReference type="SMART" id="SM00298">
    <property type="entry name" value="CHROMO"/>
    <property type="match status" value="1"/>
</dbReference>
<feature type="compositionally biased region" description="Low complexity" evidence="8">
    <location>
        <begin position="123"/>
        <end position="132"/>
    </location>
</feature>
<evidence type="ECO:0000256" key="4">
    <source>
        <dbReference type="ARBA" id="ARBA00022853"/>
    </source>
</evidence>
<dbReference type="GO" id="GO:0032221">
    <property type="term" value="C:Rpd3S complex"/>
    <property type="evidence" value="ECO:0007669"/>
    <property type="project" value="TreeGrafter"/>
</dbReference>
<evidence type="ECO:0000313" key="10">
    <source>
        <dbReference type="EMBL" id="CAK5263591.1"/>
    </source>
</evidence>
<evidence type="ECO:0000256" key="5">
    <source>
        <dbReference type="ARBA" id="ARBA00023015"/>
    </source>
</evidence>
<dbReference type="PROSITE" id="PS51640">
    <property type="entry name" value="MRG"/>
    <property type="match status" value="1"/>
</dbReference>
<feature type="compositionally biased region" description="Polar residues" evidence="8">
    <location>
        <begin position="102"/>
        <end position="115"/>
    </location>
</feature>
<evidence type="ECO:0000313" key="11">
    <source>
        <dbReference type="Proteomes" id="UP001295794"/>
    </source>
</evidence>
<evidence type="ECO:0000256" key="3">
    <source>
        <dbReference type="ARBA" id="ARBA00018505"/>
    </source>
</evidence>
<dbReference type="CDD" id="cd18983">
    <property type="entry name" value="CBD_MSL3_like"/>
    <property type="match status" value="1"/>
</dbReference>
<dbReference type="GO" id="GO:0006338">
    <property type="term" value="P:chromatin remodeling"/>
    <property type="evidence" value="ECO:0007669"/>
    <property type="project" value="UniProtKB-ARBA"/>
</dbReference>
<dbReference type="InterPro" id="IPR053820">
    <property type="entry name" value="MSL3_chromo-like"/>
</dbReference>
<dbReference type="InterPro" id="IPR016197">
    <property type="entry name" value="Chromo-like_dom_sf"/>
</dbReference>
<feature type="region of interest" description="Disordered" evidence="8">
    <location>
        <begin position="87"/>
        <end position="147"/>
    </location>
</feature>
<feature type="domain" description="Chromo" evidence="9">
    <location>
        <begin position="34"/>
        <end position="96"/>
    </location>
</feature>
<dbReference type="PIRSF" id="PIRSF038133">
    <property type="entry name" value="HAT_Nua4_EAF3/MRG15"/>
    <property type="match status" value="1"/>
</dbReference>
<dbReference type="InterPro" id="IPR026541">
    <property type="entry name" value="MRG_dom"/>
</dbReference>
<dbReference type="GO" id="GO:0006355">
    <property type="term" value="P:regulation of DNA-templated transcription"/>
    <property type="evidence" value="ECO:0007669"/>
    <property type="project" value="InterPro"/>
</dbReference>
<evidence type="ECO:0000259" key="9">
    <source>
        <dbReference type="SMART" id="SM00298"/>
    </source>
</evidence>
<proteinExistence type="inferred from homology"/>
<gene>
    <name evidence="10" type="ORF">MYCIT1_LOCUS3085</name>
</gene>
<dbReference type="InterPro" id="IPR038217">
    <property type="entry name" value="MRG_C_sf"/>
</dbReference>
<evidence type="ECO:0000256" key="2">
    <source>
        <dbReference type="ARBA" id="ARBA00009093"/>
    </source>
</evidence>
<dbReference type="Gene3D" id="1.10.274.30">
    <property type="entry name" value="MRG domain"/>
    <property type="match status" value="1"/>
</dbReference>
<comment type="caution">
    <text evidence="10">The sequence shown here is derived from an EMBL/GenBank/DDBJ whole genome shotgun (WGS) entry which is preliminary data.</text>
</comment>
<evidence type="ECO:0000256" key="7">
    <source>
        <dbReference type="ARBA" id="ARBA00023242"/>
    </source>
</evidence>
<dbReference type="AlphaFoldDB" id="A0AAD2Q0U7"/>
<dbReference type="EMBL" id="CAVNYO010000041">
    <property type="protein sequence ID" value="CAK5263591.1"/>
    <property type="molecule type" value="Genomic_DNA"/>
</dbReference>
<organism evidence="10 11">
    <name type="scientific">Mycena citricolor</name>
    <dbReference type="NCBI Taxonomy" id="2018698"/>
    <lineage>
        <taxon>Eukaryota</taxon>
        <taxon>Fungi</taxon>
        <taxon>Dikarya</taxon>
        <taxon>Basidiomycota</taxon>
        <taxon>Agaricomycotina</taxon>
        <taxon>Agaricomycetes</taxon>
        <taxon>Agaricomycetidae</taxon>
        <taxon>Agaricales</taxon>
        <taxon>Marasmiineae</taxon>
        <taxon>Mycenaceae</taxon>
        <taxon>Mycena</taxon>
    </lineage>
</organism>
<keyword evidence="4" id="KW-0156">Chromatin regulator</keyword>
<keyword evidence="7" id="KW-0539">Nucleus</keyword>
<dbReference type="SUPFAM" id="SSF54160">
    <property type="entry name" value="Chromo domain-like"/>
    <property type="match status" value="1"/>
</dbReference>
<evidence type="ECO:0000256" key="6">
    <source>
        <dbReference type="ARBA" id="ARBA00023163"/>
    </source>
</evidence>
<name>A0AAD2Q0U7_9AGAR</name>
<dbReference type="Pfam" id="PF22732">
    <property type="entry name" value="MSL3_chromo-like"/>
    <property type="match status" value="1"/>
</dbReference>
<keyword evidence="6" id="KW-0804">Transcription</keyword>
<comment type="similarity">
    <text evidence="2">Belongs to the MRG family.</text>
</comment>
<comment type="subcellular location">
    <subcellularLocation>
        <location evidence="1">Nucleus</location>
    </subcellularLocation>
</comment>